<evidence type="ECO:0000313" key="1">
    <source>
        <dbReference type="EMBL" id="TDB59690.1"/>
    </source>
</evidence>
<evidence type="ECO:0008006" key="3">
    <source>
        <dbReference type="Google" id="ProtNLM"/>
    </source>
</evidence>
<reference evidence="2" key="1">
    <citation type="journal article" date="2019" name="bioRxiv">
        <title>Bacterially produced spermidine induces plant systemic susceptibility to pathogens.</title>
        <authorList>
            <person name="Melnyk R.A."/>
            <person name="Beskrovnaya P.A."/>
            <person name="Liu Z."/>
            <person name="Song Y."/>
            <person name="Haney C.H."/>
        </authorList>
    </citation>
    <scope>NUCLEOTIDE SEQUENCE [LARGE SCALE GENOMIC DNA]</scope>
    <source>
        <strain evidence="2">Dha-51</strain>
    </source>
</reference>
<sequence length="165" mass="17677">MNASLPPSYTNAASAESLRSLDAPCFTDEQLARFSDQALAVVRQQQAFMEAHPARAIYRLATEGSQNRDGGIVQQATSALEYTLESGRKVRVAQIGDVVVYADGRTAQIVTGAGTENSDIALVGSRLCNGDEIINTLQSGVLLVGREGVPMAEDFLPPVQQEEHQ</sequence>
<organism evidence="1 2">
    <name type="scientific">Pseudomonas vancouverensis</name>
    <dbReference type="NCBI Taxonomy" id="95300"/>
    <lineage>
        <taxon>Bacteria</taxon>
        <taxon>Pseudomonadati</taxon>
        <taxon>Pseudomonadota</taxon>
        <taxon>Gammaproteobacteria</taxon>
        <taxon>Pseudomonadales</taxon>
        <taxon>Pseudomonadaceae</taxon>
        <taxon>Pseudomonas</taxon>
    </lineage>
</organism>
<dbReference type="OrthoDB" id="6899605at2"/>
<evidence type="ECO:0000313" key="2">
    <source>
        <dbReference type="Proteomes" id="UP000295254"/>
    </source>
</evidence>
<dbReference type="AlphaFoldDB" id="A0A4R4JXU4"/>
<comment type="caution">
    <text evidence="1">The sequence shown here is derived from an EMBL/GenBank/DDBJ whole genome shotgun (WGS) entry which is preliminary data.</text>
</comment>
<name>A0A4R4JXU4_PSEVA</name>
<dbReference type="Proteomes" id="UP000295254">
    <property type="component" value="Unassembled WGS sequence"/>
</dbReference>
<gene>
    <name evidence="1" type="ORF">EIY72_18975</name>
</gene>
<keyword evidence="2" id="KW-1185">Reference proteome</keyword>
<dbReference type="EMBL" id="RRZK01000027">
    <property type="protein sequence ID" value="TDB59690.1"/>
    <property type="molecule type" value="Genomic_DNA"/>
</dbReference>
<proteinExistence type="predicted"/>
<protein>
    <recommendedName>
        <fullName evidence="3">PAAR domain-containing protein</fullName>
    </recommendedName>
</protein>
<accession>A0A4R4JXU4</accession>
<dbReference type="RefSeq" id="WP_132680160.1">
    <property type="nucleotide sequence ID" value="NZ_RRZK01000027.1"/>
</dbReference>